<feature type="domain" description="C2H2-type" evidence="7">
    <location>
        <begin position="197"/>
        <end position="224"/>
    </location>
</feature>
<dbReference type="OrthoDB" id="654211at2759"/>
<keyword evidence="3 5" id="KW-0863">Zinc-finger</keyword>
<dbReference type="InterPro" id="IPR050688">
    <property type="entry name" value="Zinc_finger/UBP_domain"/>
</dbReference>
<evidence type="ECO:0000313" key="8">
    <source>
        <dbReference type="EMBL" id="KDQ51799.1"/>
    </source>
</evidence>
<evidence type="ECO:0000256" key="6">
    <source>
        <dbReference type="SAM" id="MobiDB-lite"/>
    </source>
</evidence>
<dbReference type="GO" id="GO:0008270">
    <property type="term" value="F:zinc ion binding"/>
    <property type="evidence" value="ECO:0007669"/>
    <property type="project" value="UniProtKB-KW"/>
</dbReference>
<dbReference type="PANTHER" id="PTHR24403">
    <property type="entry name" value="ZINC FINGER PROTEIN"/>
    <property type="match status" value="1"/>
</dbReference>
<dbReference type="STRING" id="933084.A0A067PAI9"/>
<dbReference type="Proteomes" id="UP000027265">
    <property type="component" value="Unassembled WGS sequence"/>
</dbReference>
<dbReference type="HOGENOM" id="CLU_561470_0_0_1"/>
<evidence type="ECO:0000256" key="5">
    <source>
        <dbReference type="PROSITE-ProRule" id="PRU00042"/>
    </source>
</evidence>
<dbReference type="AlphaFoldDB" id="A0A067PAI9"/>
<dbReference type="EMBL" id="KL197745">
    <property type="protein sequence ID" value="KDQ51799.1"/>
    <property type="molecule type" value="Genomic_DNA"/>
</dbReference>
<evidence type="ECO:0000259" key="7">
    <source>
        <dbReference type="PROSITE" id="PS50157"/>
    </source>
</evidence>
<dbReference type="GO" id="GO:0010468">
    <property type="term" value="P:regulation of gene expression"/>
    <property type="evidence" value="ECO:0007669"/>
    <property type="project" value="TreeGrafter"/>
</dbReference>
<keyword evidence="1" id="KW-0479">Metal-binding</keyword>
<dbReference type="PANTHER" id="PTHR24403:SF67">
    <property type="entry name" value="FI01116P-RELATED"/>
    <property type="match status" value="1"/>
</dbReference>
<dbReference type="InParanoid" id="A0A067PAI9"/>
<protein>
    <recommendedName>
        <fullName evidence="7">C2H2-type domain-containing protein</fullName>
    </recommendedName>
</protein>
<gene>
    <name evidence="8" type="ORF">JAAARDRAFT_210924</name>
</gene>
<dbReference type="SMART" id="SM00355">
    <property type="entry name" value="ZnF_C2H2"/>
    <property type="match status" value="3"/>
</dbReference>
<proteinExistence type="predicted"/>
<dbReference type="Gene3D" id="3.30.160.60">
    <property type="entry name" value="Classic Zinc Finger"/>
    <property type="match status" value="1"/>
</dbReference>
<dbReference type="Pfam" id="PF00096">
    <property type="entry name" value="zf-C2H2"/>
    <property type="match status" value="1"/>
</dbReference>
<organism evidence="8 9">
    <name type="scientific">Jaapia argillacea MUCL 33604</name>
    <dbReference type="NCBI Taxonomy" id="933084"/>
    <lineage>
        <taxon>Eukaryota</taxon>
        <taxon>Fungi</taxon>
        <taxon>Dikarya</taxon>
        <taxon>Basidiomycota</taxon>
        <taxon>Agaricomycotina</taxon>
        <taxon>Agaricomycetes</taxon>
        <taxon>Agaricomycetidae</taxon>
        <taxon>Jaapiales</taxon>
        <taxon>Jaapiaceae</taxon>
        <taxon>Jaapia</taxon>
    </lineage>
</organism>
<feature type="region of interest" description="Disordered" evidence="6">
    <location>
        <begin position="253"/>
        <end position="336"/>
    </location>
</feature>
<dbReference type="GO" id="GO:0005634">
    <property type="term" value="C:nucleus"/>
    <property type="evidence" value="ECO:0007669"/>
    <property type="project" value="TreeGrafter"/>
</dbReference>
<keyword evidence="9" id="KW-1185">Reference proteome</keyword>
<dbReference type="PROSITE" id="PS50157">
    <property type="entry name" value="ZINC_FINGER_C2H2_2"/>
    <property type="match status" value="2"/>
</dbReference>
<keyword evidence="2" id="KW-0677">Repeat</keyword>
<dbReference type="PROSITE" id="PS00028">
    <property type="entry name" value="ZINC_FINGER_C2H2_1"/>
    <property type="match status" value="2"/>
</dbReference>
<keyword evidence="4" id="KW-0862">Zinc</keyword>
<name>A0A067PAI9_9AGAM</name>
<feature type="region of interest" description="Disordered" evidence="6">
    <location>
        <begin position="444"/>
        <end position="474"/>
    </location>
</feature>
<reference evidence="9" key="1">
    <citation type="journal article" date="2014" name="Proc. Natl. Acad. Sci. U.S.A.">
        <title>Extensive sampling of basidiomycete genomes demonstrates inadequacy of the white-rot/brown-rot paradigm for wood decay fungi.</title>
        <authorList>
            <person name="Riley R."/>
            <person name="Salamov A.A."/>
            <person name="Brown D.W."/>
            <person name="Nagy L.G."/>
            <person name="Floudas D."/>
            <person name="Held B.W."/>
            <person name="Levasseur A."/>
            <person name="Lombard V."/>
            <person name="Morin E."/>
            <person name="Otillar R."/>
            <person name="Lindquist E.A."/>
            <person name="Sun H."/>
            <person name="LaButti K.M."/>
            <person name="Schmutz J."/>
            <person name="Jabbour D."/>
            <person name="Luo H."/>
            <person name="Baker S.E."/>
            <person name="Pisabarro A.G."/>
            <person name="Walton J.D."/>
            <person name="Blanchette R.A."/>
            <person name="Henrissat B."/>
            <person name="Martin F."/>
            <person name="Cullen D."/>
            <person name="Hibbett D.S."/>
            <person name="Grigoriev I.V."/>
        </authorList>
    </citation>
    <scope>NUCLEOTIDE SEQUENCE [LARGE SCALE GENOMIC DNA]</scope>
    <source>
        <strain evidence="9">MUCL 33604</strain>
    </source>
</reference>
<dbReference type="SUPFAM" id="SSF57667">
    <property type="entry name" value="beta-beta-alpha zinc fingers"/>
    <property type="match status" value="1"/>
</dbReference>
<feature type="compositionally biased region" description="Low complexity" evidence="6">
    <location>
        <begin position="447"/>
        <end position="467"/>
    </location>
</feature>
<evidence type="ECO:0000313" key="9">
    <source>
        <dbReference type="Proteomes" id="UP000027265"/>
    </source>
</evidence>
<evidence type="ECO:0000256" key="3">
    <source>
        <dbReference type="ARBA" id="ARBA00022771"/>
    </source>
</evidence>
<dbReference type="InterPro" id="IPR036236">
    <property type="entry name" value="Znf_C2H2_sf"/>
</dbReference>
<evidence type="ECO:0000256" key="4">
    <source>
        <dbReference type="ARBA" id="ARBA00022833"/>
    </source>
</evidence>
<accession>A0A067PAI9</accession>
<evidence type="ECO:0000256" key="2">
    <source>
        <dbReference type="ARBA" id="ARBA00022737"/>
    </source>
</evidence>
<evidence type="ECO:0000256" key="1">
    <source>
        <dbReference type="ARBA" id="ARBA00022723"/>
    </source>
</evidence>
<feature type="domain" description="C2H2-type" evidence="7">
    <location>
        <begin position="228"/>
        <end position="256"/>
    </location>
</feature>
<feature type="compositionally biased region" description="Low complexity" evidence="6">
    <location>
        <begin position="293"/>
        <end position="321"/>
    </location>
</feature>
<sequence>MTFRSNQSASPNISLPTTTLQPFITSRLKHTHDSAPSVPRPLPNQARLHFQHGSKIPSSIRQFPSKATLQPVHHDFSPFRLKQPRPPYDPLPNQANPYLQRLDQISKLPPIPTTSALTPALIEAKATSIAYHISLEMDGRRAQVYKWRGLEVGREHSSDDLHLPFTPFLPLTPRDALRTYTNHHRTHPHSRKKSVPADCEVCGKTIRRAADMPRHMKIHATNQDELKLYCPECNKGFLQKSNLNTHIDAKHSKIRSKKCPESGCPFATSDPGSLTRHRKRMHGYEPKARRKATNSSSTSTLITTRPPPSSTSSPAESNSDMESSEEELRYPSPSPEHQALFLSHDYIHSRFTIPTNQPVQHHHSSSDSPVPRHLEVAGGTAFDGRVFQGMQGFGGSRGYEGIRSSRFSYPPVDTPTHLIYSPNYPTHQVYRHVDGNATNFELPLPMSPTSSIHSPTSSTSSRSSRSSVDGYPSGQAITPRTLNWAL</sequence>
<dbReference type="InterPro" id="IPR013087">
    <property type="entry name" value="Znf_C2H2_type"/>
</dbReference>